<dbReference type="SMART" id="SM00091">
    <property type="entry name" value="PAS"/>
    <property type="match status" value="1"/>
</dbReference>
<dbReference type="SMART" id="SM00387">
    <property type="entry name" value="HATPase_c"/>
    <property type="match status" value="1"/>
</dbReference>
<dbReference type="InterPro" id="IPR003594">
    <property type="entry name" value="HATPase_dom"/>
</dbReference>
<feature type="modified residue" description="4-aspartylphosphate" evidence="6">
    <location>
        <position position="615"/>
    </location>
</feature>
<dbReference type="InterPro" id="IPR036890">
    <property type="entry name" value="HATPase_C_sf"/>
</dbReference>
<dbReference type="InterPro" id="IPR004358">
    <property type="entry name" value="Sig_transdc_His_kin-like_C"/>
</dbReference>
<keyword evidence="10" id="KW-1185">Reference proteome</keyword>
<dbReference type="InterPro" id="IPR005467">
    <property type="entry name" value="His_kinase_dom"/>
</dbReference>
<evidence type="ECO:0000256" key="3">
    <source>
        <dbReference type="ARBA" id="ARBA00022553"/>
    </source>
</evidence>
<dbReference type="Pfam" id="PF00072">
    <property type="entry name" value="Response_reg"/>
    <property type="match status" value="1"/>
</dbReference>
<feature type="domain" description="Histidine kinase" evidence="7">
    <location>
        <begin position="318"/>
        <end position="532"/>
    </location>
</feature>
<keyword evidence="3 6" id="KW-0597">Phosphoprotein</keyword>
<dbReference type="CDD" id="cd00082">
    <property type="entry name" value="HisKA"/>
    <property type="match status" value="1"/>
</dbReference>
<sequence length="685" mass="75262">MPRGHGSTHTASWTQGPSLDPSSLVDHHECVQVDLTVEQVSEHFRHHPHEFAAVVDGVRYVGLISRGHLGTLLGTRFGFTLHSRHQIREHILPGSLCASPSSPLLVLLERTLSRVGESFYQDVPMVGEDGRFLGIIPVPALVRAQSALVAHQFKLAEFRRNELQTKNQALFRSLHELRQSQGRYQTLFQHSPLAVALLQPDGRIEAHNAKLQTLLGAGEAWDGAGSNLADLMPPRQRAAFLDLLSLHDSDTSLQGHHAAEFTLQLPALGERLFKFHTSLVRETGQICAILHDITEQRALEGQMAINDKAALFESLVGGIAHELNNKLAPVLGFSELLMNRLEKMGGHDAMQNHCNAISQSAQEAVRIIRQLLQLSRPATMELVPTDLGAILDEVGSIMQFRLRAAEVGMQISLPSASALILADAAQIKQVLINLLINAIDAMEHAARKVLQVRVEAQGEWMAVSISDTGHGIPADKLSRIFDPFYTTKSEERGTGLGLSVCLGIIRQHRGEISVHSVPGEGSEFRVLLPRAKGVEALGGSALPPAKRPRVLSPVPTSLPPERRLTVLVIDDEEYITNLVQELLRSRLGWRVERVHDGRQAIQRLEHTPFDLVITDLRMPGLDGFAVLAWIRDFRAALLPKVVVITGDSGSQSLDQELLDIGVPALRKPFTPDELIAQCRSIFPVA</sequence>
<dbReference type="PROSITE" id="PS50109">
    <property type="entry name" value="HIS_KIN"/>
    <property type="match status" value="1"/>
</dbReference>
<dbReference type="Gene3D" id="3.30.565.10">
    <property type="entry name" value="Histidine kinase-like ATPase, C-terminal domain"/>
    <property type="match status" value="1"/>
</dbReference>
<dbReference type="PROSITE" id="PS50110">
    <property type="entry name" value="RESPONSE_REGULATORY"/>
    <property type="match status" value="1"/>
</dbReference>
<accession>A0ABQ5QC22</accession>
<dbReference type="Proteomes" id="UP001165069">
    <property type="component" value="Unassembled WGS sequence"/>
</dbReference>
<dbReference type="SUPFAM" id="SSF52172">
    <property type="entry name" value="CheY-like"/>
    <property type="match status" value="1"/>
</dbReference>
<evidence type="ECO:0000256" key="2">
    <source>
        <dbReference type="ARBA" id="ARBA00012438"/>
    </source>
</evidence>
<dbReference type="InterPro" id="IPR000014">
    <property type="entry name" value="PAS"/>
</dbReference>
<evidence type="ECO:0000256" key="6">
    <source>
        <dbReference type="PROSITE-ProRule" id="PRU00169"/>
    </source>
</evidence>
<dbReference type="NCBIfam" id="TIGR00229">
    <property type="entry name" value="sensory_box"/>
    <property type="match status" value="1"/>
</dbReference>
<dbReference type="EMBL" id="BSDE01000001">
    <property type="protein sequence ID" value="GLH72369.1"/>
    <property type="molecule type" value="Genomic_DNA"/>
</dbReference>
<dbReference type="InterPro" id="IPR013656">
    <property type="entry name" value="PAS_4"/>
</dbReference>
<evidence type="ECO:0000259" key="7">
    <source>
        <dbReference type="PROSITE" id="PS50109"/>
    </source>
</evidence>
<dbReference type="InterPro" id="IPR001789">
    <property type="entry name" value="Sig_transdc_resp-reg_receiver"/>
</dbReference>
<dbReference type="Gene3D" id="1.10.287.130">
    <property type="match status" value="1"/>
</dbReference>
<dbReference type="InterPro" id="IPR003661">
    <property type="entry name" value="HisK_dim/P_dom"/>
</dbReference>
<dbReference type="EC" id="2.7.13.3" evidence="2"/>
<dbReference type="PANTHER" id="PTHR43047:SF72">
    <property type="entry name" value="OSMOSENSING HISTIDINE PROTEIN KINASE SLN1"/>
    <property type="match status" value="1"/>
</dbReference>
<dbReference type="SMART" id="SM00448">
    <property type="entry name" value="REC"/>
    <property type="match status" value="1"/>
</dbReference>
<evidence type="ECO:0000313" key="10">
    <source>
        <dbReference type="Proteomes" id="UP001165069"/>
    </source>
</evidence>
<dbReference type="Pfam" id="PF08448">
    <property type="entry name" value="PAS_4"/>
    <property type="match status" value="1"/>
</dbReference>
<dbReference type="SUPFAM" id="SSF55874">
    <property type="entry name" value="ATPase domain of HSP90 chaperone/DNA topoisomerase II/histidine kinase"/>
    <property type="match status" value="1"/>
</dbReference>
<dbReference type="InterPro" id="IPR011006">
    <property type="entry name" value="CheY-like_superfamily"/>
</dbReference>
<evidence type="ECO:0000256" key="1">
    <source>
        <dbReference type="ARBA" id="ARBA00000085"/>
    </source>
</evidence>
<dbReference type="Gene3D" id="3.30.450.20">
    <property type="entry name" value="PAS domain"/>
    <property type="match status" value="1"/>
</dbReference>
<evidence type="ECO:0000313" key="9">
    <source>
        <dbReference type="EMBL" id="GLH72369.1"/>
    </source>
</evidence>
<keyword evidence="4" id="KW-0808">Transferase</keyword>
<dbReference type="Gene3D" id="3.40.50.2300">
    <property type="match status" value="1"/>
</dbReference>
<reference evidence="9 10" key="1">
    <citation type="journal article" date="2023" name="Antonie Van Leeuwenhoek">
        <title>Mesoterricola silvestris gen. nov., sp. nov., Mesoterricola sediminis sp. nov., Geothrix oryzae sp. nov., Geothrix edaphica sp. nov., Geothrix rubra sp. nov., and Geothrix limicola sp. nov., six novel members of Acidobacteriota isolated from soils.</title>
        <authorList>
            <person name="Itoh H."/>
            <person name="Sugisawa Y."/>
            <person name="Mise K."/>
            <person name="Xu Z."/>
            <person name="Kuniyasu M."/>
            <person name="Ushijima N."/>
            <person name="Kawano K."/>
            <person name="Kobayashi E."/>
            <person name="Shiratori Y."/>
            <person name="Masuda Y."/>
            <person name="Senoo K."/>
        </authorList>
    </citation>
    <scope>NUCLEOTIDE SEQUENCE [LARGE SCALE GENOMIC DNA]</scope>
    <source>
        <strain evidence="9 10">Red804</strain>
    </source>
</reference>
<keyword evidence="5" id="KW-0418">Kinase</keyword>
<proteinExistence type="predicted"/>
<comment type="catalytic activity">
    <reaction evidence="1">
        <text>ATP + protein L-histidine = ADP + protein N-phospho-L-histidine.</text>
        <dbReference type="EC" id="2.7.13.3"/>
    </reaction>
</comment>
<dbReference type="SUPFAM" id="SSF54631">
    <property type="entry name" value="CBS-domain pair"/>
    <property type="match status" value="1"/>
</dbReference>
<dbReference type="Pfam" id="PF02518">
    <property type="entry name" value="HATPase_c"/>
    <property type="match status" value="1"/>
</dbReference>
<evidence type="ECO:0000259" key="8">
    <source>
        <dbReference type="PROSITE" id="PS50110"/>
    </source>
</evidence>
<dbReference type="InterPro" id="IPR036097">
    <property type="entry name" value="HisK_dim/P_sf"/>
</dbReference>
<dbReference type="SUPFAM" id="SSF47384">
    <property type="entry name" value="Homodimeric domain of signal transducing histidine kinase"/>
    <property type="match status" value="1"/>
</dbReference>
<protein>
    <recommendedName>
        <fullName evidence="2">histidine kinase</fullName>
        <ecNumber evidence="2">2.7.13.3</ecNumber>
    </recommendedName>
</protein>
<evidence type="ECO:0000256" key="5">
    <source>
        <dbReference type="ARBA" id="ARBA00022777"/>
    </source>
</evidence>
<dbReference type="InterPro" id="IPR035965">
    <property type="entry name" value="PAS-like_dom_sf"/>
</dbReference>
<dbReference type="PANTHER" id="PTHR43047">
    <property type="entry name" value="TWO-COMPONENT HISTIDINE PROTEIN KINASE"/>
    <property type="match status" value="1"/>
</dbReference>
<dbReference type="SMART" id="SM00388">
    <property type="entry name" value="HisKA"/>
    <property type="match status" value="1"/>
</dbReference>
<dbReference type="InterPro" id="IPR046342">
    <property type="entry name" value="CBS_dom_sf"/>
</dbReference>
<dbReference type="PRINTS" id="PR00344">
    <property type="entry name" value="BCTRLSENSOR"/>
</dbReference>
<organism evidence="9 10">
    <name type="scientific">Geothrix limicola</name>
    <dbReference type="NCBI Taxonomy" id="2927978"/>
    <lineage>
        <taxon>Bacteria</taxon>
        <taxon>Pseudomonadati</taxon>
        <taxon>Acidobacteriota</taxon>
        <taxon>Holophagae</taxon>
        <taxon>Holophagales</taxon>
        <taxon>Holophagaceae</taxon>
        <taxon>Geothrix</taxon>
    </lineage>
</organism>
<feature type="domain" description="Response regulatory" evidence="8">
    <location>
        <begin position="565"/>
        <end position="682"/>
    </location>
</feature>
<comment type="caution">
    <text evidence="9">The sequence shown here is derived from an EMBL/GenBank/DDBJ whole genome shotgun (WGS) entry which is preliminary data.</text>
</comment>
<evidence type="ECO:0000256" key="4">
    <source>
        <dbReference type="ARBA" id="ARBA00022679"/>
    </source>
</evidence>
<name>A0ABQ5QC22_9BACT</name>
<dbReference type="SUPFAM" id="SSF55785">
    <property type="entry name" value="PYP-like sensor domain (PAS domain)"/>
    <property type="match status" value="1"/>
</dbReference>
<gene>
    <name evidence="9" type="ORF">GETHLI_08710</name>
</gene>
<dbReference type="Pfam" id="PF00512">
    <property type="entry name" value="HisKA"/>
    <property type="match status" value="1"/>
</dbReference>